<evidence type="ECO:0000313" key="3">
    <source>
        <dbReference type="Proteomes" id="UP000198287"/>
    </source>
</evidence>
<keyword evidence="1" id="KW-1133">Transmembrane helix</keyword>
<comment type="caution">
    <text evidence="2">The sequence shown here is derived from an EMBL/GenBank/DDBJ whole genome shotgun (WGS) entry which is preliminary data.</text>
</comment>
<organism evidence="2 3">
    <name type="scientific">Folsomia candida</name>
    <name type="common">Springtail</name>
    <dbReference type="NCBI Taxonomy" id="158441"/>
    <lineage>
        <taxon>Eukaryota</taxon>
        <taxon>Metazoa</taxon>
        <taxon>Ecdysozoa</taxon>
        <taxon>Arthropoda</taxon>
        <taxon>Hexapoda</taxon>
        <taxon>Collembola</taxon>
        <taxon>Entomobryomorpha</taxon>
        <taxon>Isotomoidea</taxon>
        <taxon>Isotomidae</taxon>
        <taxon>Proisotominae</taxon>
        <taxon>Folsomia</taxon>
    </lineage>
</organism>
<reference evidence="2 3" key="1">
    <citation type="submission" date="2015-12" db="EMBL/GenBank/DDBJ databases">
        <title>The genome of Folsomia candida.</title>
        <authorList>
            <person name="Faddeeva A."/>
            <person name="Derks M.F."/>
            <person name="Anvar Y."/>
            <person name="Smit S."/>
            <person name="Van Straalen N."/>
            <person name="Roelofs D."/>
        </authorList>
    </citation>
    <scope>NUCLEOTIDE SEQUENCE [LARGE SCALE GENOMIC DNA]</scope>
    <source>
        <strain evidence="2 3">VU population</strain>
        <tissue evidence="2">Whole body</tissue>
    </source>
</reference>
<evidence type="ECO:0000256" key="1">
    <source>
        <dbReference type="SAM" id="Phobius"/>
    </source>
</evidence>
<protein>
    <recommendedName>
        <fullName evidence="4">Gustatory receptor</fullName>
    </recommendedName>
</protein>
<keyword evidence="3" id="KW-1185">Reference proteome</keyword>
<sequence length="396" mass="46133">MYSAQFKKLLPIITKLSSFFGVISFSFDIKNDKFKHDPSRRTRHQLAFCGVVLEIFFVVFRTVQFEQRAKFDNSLWEQVPICWAFVFASVCIVAPLSVLFFCQDKIINYNTQFQVKWMPKYDPEVAPLSRLMDSSVRICIVSLTLLPWACPIFYVRYPEMPVFGNTAVKEYLEYMQFSSETVRFIHMLALVADFPILVVGSYVVFYAILALGMIVIVYCAPLYPILRELRFDLSRRHEAIDEVRQPRNLMREYNCLKLLNLEVMETMGPLLLYIHGTYGQFCLFCNFVAIKKWDSLTYFTKLVMLISWSVNGQLVWGLSLETFGRMDMEAKKVPKSWKFVKSGGKIELKILSKFRKSMKPLTFGEEGVFTMKRMTVLKFFRGIIKGTFRALLTIGQ</sequence>
<dbReference type="AlphaFoldDB" id="A0A226EAY0"/>
<gene>
    <name evidence="2" type="ORF">Fcan01_10176</name>
</gene>
<dbReference type="EMBL" id="LNIX01000005">
    <property type="protein sequence ID" value="OXA54368.1"/>
    <property type="molecule type" value="Genomic_DNA"/>
</dbReference>
<feature type="transmembrane region" description="Helical" evidence="1">
    <location>
        <begin position="203"/>
        <end position="226"/>
    </location>
</feature>
<name>A0A226EAY0_FOLCA</name>
<feature type="transmembrane region" description="Helical" evidence="1">
    <location>
        <begin position="83"/>
        <end position="102"/>
    </location>
</feature>
<accession>A0A226EAY0</accession>
<proteinExistence type="predicted"/>
<dbReference type="Proteomes" id="UP000198287">
    <property type="component" value="Unassembled WGS sequence"/>
</dbReference>
<keyword evidence="1" id="KW-0472">Membrane</keyword>
<keyword evidence="1" id="KW-0812">Transmembrane</keyword>
<feature type="transmembrane region" description="Helical" evidence="1">
    <location>
        <begin position="46"/>
        <end position="63"/>
    </location>
</feature>
<feature type="transmembrane region" description="Helical" evidence="1">
    <location>
        <begin position="6"/>
        <end position="25"/>
    </location>
</feature>
<evidence type="ECO:0008006" key="4">
    <source>
        <dbReference type="Google" id="ProtNLM"/>
    </source>
</evidence>
<feature type="transmembrane region" description="Helical" evidence="1">
    <location>
        <begin position="138"/>
        <end position="157"/>
    </location>
</feature>
<evidence type="ECO:0000313" key="2">
    <source>
        <dbReference type="EMBL" id="OXA54368.1"/>
    </source>
</evidence>